<name>A0A1I3YVS7_9BACL</name>
<dbReference type="Pfam" id="PF00111">
    <property type="entry name" value="Fer2"/>
    <property type="match status" value="1"/>
</dbReference>
<dbReference type="RefSeq" id="WP_092272109.1">
    <property type="nucleotide sequence ID" value="NZ_BJOE01000009.1"/>
</dbReference>
<dbReference type="Proteomes" id="UP000198915">
    <property type="component" value="Unassembled WGS sequence"/>
</dbReference>
<sequence length="98" mass="11054">MSQLTLVTRAGSHELPVELNQTVVAIAKKHKVVWGHACQRGVCAQCRTFVLEGAEFLNEVTKEEKLRLRKAERVEGFRLGCQIQVVQDGDVKLAHRPY</sequence>
<dbReference type="CDD" id="cd00207">
    <property type="entry name" value="fer2"/>
    <property type="match status" value="1"/>
</dbReference>
<dbReference type="AlphaFoldDB" id="A0A1I3YVS7"/>
<dbReference type="InterPro" id="IPR006058">
    <property type="entry name" value="2Fe2S_fd_BS"/>
</dbReference>
<evidence type="ECO:0000313" key="3">
    <source>
        <dbReference type="Proteomes" id="UP000198915"/>
    </source>
</evidence>
<dbReference type="EMBL" id="FORT01000012">
    <property type="protein sequence ID" value="SFK35982.1"/>
    <property type="molecule type" value="Genomic_DNA"/>
</dbReference>
<evidence type="ECO:0000313" key="2">
    <source>
        <dbReference type="EMBL" id="SFK35982.1"/>
    </source>
</evidence>
<organism evidence="2 3">
    <name type="scientific">Brevibacillus centrosporus</name>
    <dbReference type="NCBI Taxonomy" id="54910"/>
    <lineage>
        <taxon>Bacteria</taxon>
        <taxon>Bacillati</taxon>
        <taxon>Bacillota</taxon>
        <taxon>Bacilli</taxon>
        <taxon>Bacillales</taxon>
        <taxon>Paenibacillaceae</taxon>
        <taxon>Brevibacillus</taxon>
    </lineage>
</organism>
<dbReference type="GO" id="GO:0051537">
    <property type="term" value="F:2 iron, 2 sulfur cluster binding"/>
    <property type="evidence" value="ECO:0007669"/>
    <property type="project" value="InterPro"/>
</dbReference>
<gene>
    <name evidence="2" type="ORF">SAMN05518846_11251</name>
</gene>
<dbReference type="InterPro" id="IPR036010">
    <property type="entry name" value="2Fe-2S_ferredoxin-like_sf"/>
</dbReference>
<dbReference type="InterPro" id="IPR012675">
    <property type="entry name" value="Beta-grasp_dom_sf"/>
</dbReference>
<dbReference type="Gene3D" id="3.10.20.30">
    <property type="match status" value="1"/>
</dbReference>
<reference evidence="3" key="1">
    <citation type="submission" date="2016-10" db="EMBL/GenBank/DDBJ databases">
        <authorList>
            <person name="Varghese N."/>
            <person name="Submissions S."/>
        </authorList>
    </citation>
    <scope>NUCLEOTIDE SEQUENCE [LARGE SCALE GENOMIC DNA]</scope>
    <source>
        <strain evidence="3">OK042</strain>
    </source>
</reference>
<accession>A0A1I3YVS7</accession>
<keyword evidence="3" id="KW-1185">Reference proteome</keyword>
<feature type="domain" description="2Fe-2S ferredoxin-type" evidence="1">
    <location>
        <begin position="2"/>
        <end position="98"/>
    </location>
</feature>
<evidence type="ECO:0000259" key="1">
    <source>
        <dbReference type="PROSITE" id="PS51085"/>
    </source>
</evidence>
<dbReference type="STRING" id="1884381.SAMN05518846_11251"/>
<dbReference type="SUPFAM" id="SSF54292">
    <property type="entry name" value="2Fe-2S ferredoxin-like"/>
    <property type="match status" value="1"/>
</dbReference>
<dbReference type="PROSITE" id="PS51085">
    <property type="entry name" value="2FE2S_FER_2"/>
    <property type="match status" value="1"/>
</dbReference>
<dbReference type="InterPro" id="IPR001041">
    <property type="entry name" value="2Fe-2S_ferredoxin-type"/>
</dbReference>
<proteinExistence type="predicted"/>
<protein>
    <submittedName>
        <fullName evidence="2">Ferredoxin</fullName>
    </submittedName>
</protein>
<dbReference type="PROSITE" id="PS00197">
    <property type="entry name" value="2FE2S_FER_1"/>
    <property type="match status" value="1"/>
</dbReference>